<dbReference type="InterPro" id="IPR036779">
    <property type="entry name" value="LysM_dom_sf"/>
</dbReference>
<proteinExistence type="predicted"/>
<feature type="domain" description="4Fe-4S Mo/W bis-MGD-type" evidence="7">
    <location>
        <begin position="20"/>
        <end position="76"/>
    </location>
</feature>
<dbReference type="Pfam" id="PF00384">
    <property type="entry name" value="Molybdopterin"/>
    <property type="match status" value="1"/>
</dbReference>
<dbReference type="Gene3D" id="3.10.350.10">
    <property type="entry name" value="LysM domain"/>
    <property type="match status" value="1"/>
</dbReference>
<evidence type="ECO:0000313" key="10">
    <source>
        <dbReference type="Proteomes" id="UP000830326"/>
    </source>
</evidence>
<feature type="domain" description="LysM" evidence="8">
    <location>
        <begin position="746"/>
        <end position="789"/>
    </location>
</feature>
<feature type="region of interest" description="Disordered" evidence="6">
    <location>
        <begin position="347"/>
        <end position="374"/>
    </location>
</feature>
<evidence type="ECO:0000256" key="1">
    <source>
        <dbReference type="ARBA" id="ARBA00001942"/>
    </source>
</evidence>
<dbReference type="Pfam" id="PF04879">
    <property type="entry name" value="Molybdop_Fe4S4"/>
    <property type="match status" value="1"/>
</dbReference>
<dbReference type="SUPFAM" id="SSF54106">
    <property type="entry name" value="LysM domain"/>
    <property type="match status" value="1"/>
</dbReference>
<evidence type="ECO:0000313" key="9">
    <source>
        <dbReference type="EMBL" id="UOR10891.1"/>
    </source>
</evidence>
<evidence type="ECO:0000256" key="6">
    <source>
        <dbReference type="SAM" id="MobiDB-lite"/>
    </source>
</evidence>
<keyword evidence="2" id="KW-0004">4Fe-4S</keyword>
<dbReference type="SUPFAM" id="SSF53706">
    <property type="entry name" value="Formate dehydrogenase/DMSO reductase, domains 1-3"/>
    <property type="match status" value="1"/>
</dbReference>
<organism evidence="9 10">
    <name type="scientific">Halobacillus amylolyticus</name>
    <dbReference type="NCBI Taxonomy" id="2932259"/>
    <lineage>
        <taxon>Bacteria</taxon>
        <taxon>Bacillati</taxon>
        <taxon>Bacillota</taxon>
        <taxon>Bacilli</taxon>
        <taxon>Bacillales</taxon>
        <taxon>Bacillaceae</taxon>
        <taxon>Halobacillus</taxon>
    </lineage>
</organism>
<dbReference type="RefSeq" id="WP_245030332.1">
    <property type="nucleotide sequence ID" value="NZ_CP095075.1"/>
</dbReference>
<dbReference type="Pfam" id="PF01568">
    <property type="entry name" value="Molydop_binding"/>
    <property type="match status" value="1"/>
</dbReference>
<dbReference type="InterPro" id="IPR006657">
    <property type="entry name" value="MoPterin_dinucl-bd_dom"/>
</dbReference>
<dbReference type="Gene3D" id="3.40.50.740">
    <property type="match status" value="1"/>
</dbReference>
<dbReference type="SUPFAM" id="SSF50692">
    <property type="entry name" value="ADC-like"/>
    <property type="match status" value="1"/>
</dbReference>
<name>A0ABY4H8L8_9BACI</name>
<dbReference type="Pfam" id="PF01476">
    <property type="entry name" value="LysM"/>
    <property type="match status" value="1"/>
</dbReference>
<reference evidence="9" key="1">
    <citation type="submission" date="2022-04" db="EMBL/GenBank/DDBJ databases">
        <title>Halobacillus sp. isolated from saltern.</title>
        <authorList>
            <person name="Won M."/>
            <person name="Lee C.-M."/>
            <person name="Woen H.-Y."/>
            <person name="Kwon S.-W."/>
        </authorList>
    </citation>
    <scope>NUCLEOTIDE SEQUENCE</scope>
    <source>
        <strain evidence="9">SSHM10-5</strain>
    </source>
</reference>
<dbReference type="Gene3D" id="2.40.40.20">
    <property type="match status" value="1"/>
</dbReference>
<evidence type="ECO:0000259" key="7">
    <source>
        <dbReference type="PROSITE" id="PS51669"/>
    </source>
</evidence>
<dbReference type="InterPro" id="IPR006963">
    <property type="entry name" value="Mopterin_OxRdtase_4Fe-4S_dom"/>
</dbReference>
<protein>
    <submittedName>
        <fullName evidence="9">Molybdopterin-dependent oxidoreductase</fullName>
    </submittedName>
</protein>
<comment type="cofactor">
    <cofactor evidence="1">
        <name>Mo-bis(molybdopterin guanine dinucleotide)</name>
        <dbReference type="ChEBI" id="CHEBI:60539"/>
    </cofactor>
</comment>
<evidence type="ECO:0000256" key="2">
    <source>
        <dbReference type="ARBA" id="ARBA00022485"/>
    </source>
</evidence>
<keyword evidence="3" id="KW-0479">Metal-binding</keyword>
<keyword evidence="10" id="KW-1185">Reference proteome</keyword>
<dbReference type="SMART" id="SM00257">
    <property type="entry name" value="LysM"/>
    <property type="match status" value="1"/>
</dbReference>
<dbReference type="PROSITE" id="PS51669">
    <property type="entry name" value="4FE4S_MOW_BIS_MGD"/>
    <property type="match status" value="1"/>
</dbReference>
<gene>
    <name evidence="9" type="ORF">MUO15_14920</name>
</gene>
<evidence type="ECO:0000256" key="3">
    <source>
        <dbReference type="ARBA" id="ARBA00022723"/>
    </source>
</evidence>
<dbReference type="Proteomes" id="UP000830326">
    <property type="component" value="Chromosome"/>
</dbReference>
<keyword evidence="4" id="KW-0408">Iron</keyword>
<dbReference type="InterPro" id="IPR009010">
    <property type="entry name" value="Asp_de-COase-like_dom_sf"/>
</dbReference>
<dbReference type="Gene3D" id="3.40.228.10">
    <property type="entry name" value="Dimethylsulfoxide Reductase, domain 2"/>
    <property type="match status" value="1"/>
</dbReference>
<sequence length="809" mass="90895">MEKWGPTKNDHHIKDQQEVDQWVHSTCNLCSIGCGCEIAVKENKLIGVRGMQEHQTNLGRLDPKAKDQWIANNSPDRLLHPLVRNHEGKLKEATWDQAMSKIVDKAKEVIQEKGPNGAAIYSTGQGFLEDYYTIAKIGRAGIGTHLLDANTRLCTATTEYCLIQSFGSDGVPASFEDLDHTDTVMFFGHNPAETGSVLFERVMTRKKKTGKPYMIVVDPRRTLTAEAADLHLPLKPGSNLALLNGLISEMIARNYVDAPFVQQHTVHFDEMKETAKEWSLEETMENTEIPIEKLEQAVEQLGQTSSLVSTTLQGAYQAADATATCVAINNLHLMRGLIGKQGSGPLHMAGQPSSSANRTVGGVGTYPGNRNPINPRHLREMAELWNVEEDKLEVGPEKGIIKQIEMMENDQIGFFWNIHTNPLVSLPNLKRAKEALKKPFVVVQDPFLTETAKIADVVLPPAMWGEKEGTMENADRTINLLRKAVEPPNGVKSDLDILLDFAKRMGFQDKDDQPLIQYETPEEAFEEWKKVSKGRPSDMTAMSYQKLEESRGMQWPANEENPEGTTRLYEDFQFNTELDYAQSYGKDIITGRPLSRNEYKEKSEAGKAIFYSTPYYEPSEQPSQDYPFWFNTGRIVWHWHTRTKTGRSPYLDNAAKEAYVEIHEEDVDQLGILPGEEVNVTSPRGSIKVPARVSNSISKGTVFSPFHFGNFEKEQAANELTIDVVDPLSHQPLYKNSVCQLGKDRGRHRVKNGETLAAIAQDYHLTTSQLMQANRLIEDSIVEGTTLEIPLKIHEVEVEDYSIPFDIKT</sequence>
<evidence type="ECO:0000259" key="8">
    <source>
        <dbReference type="PROSITE" id="PS51782"/>
    </source>
</evidence>
<dbReference type="PANTHER" id="PTHR43105:SF10">
    <property type="entry name" value="NADH-QUINONE OXIDOREDUCTASE SUBUNIT G"/>
    <property type="match status" value="1"/>
</dbReference>
<dbReference type="Gene3D" id="2.20.25.90">
    <property type="entry name" value="ADC-like domains"/>
    <property type="match status" value="1"/>
</dbReference>
<dbReference type="CDD" id="cd00508">
    <property type="entry name" value="MopB_CT_Fdh-Nap-like"/>
    <property type="match status" value="1"/>
</dbReference>
<accession>A0ABY4H8L8</accession>
<keyword evidence="5" id="KW-0411">Iron-sulfur</keyword>
<dbReference type="InterPro" id="IPR018392">
    <property type="entry name" value="LysM"/>
</dbReference>
<evidence type="ECO:0000256" key="4">
    <source>
        <dbReference type="ARBA" id="ARBA00023004"/>
    </source>
</evidence>
<evidence type="ECO:0000256" key="5">
    <source>
        <dbReference type="ARBA" id="ARBA00023014"/>
    </source>
</evidence>
<dbReference type="InterPro" id="IPR050123">
    <property type="entry name" value="Prok_molybdopt-oxidoreductase"/>
</dbReference>
<dbReference type="PROSITE" id="PS51782">
    <property type="entry name" value="LYSM"/>
    <property type="match status" value="1"/>
</dbReference>
<dbReference type="InterPro" id="IPR006656">
    <property type="entry name" value="Mopterin_OxRdtase"/>
</dbReference>
<dbReference type="SMART" id="SM00926">
    <property type="entry name" value="Molybdop_Fe4S4"/>
    <property type="match status" value="1"/>
</dbReference>
<dbReference type="CDD" id="cd00118">
    <property type="entry name" value="LysM"/>
    <property type="match status" value="1"/>
</dbReference>
<dbReference type="EMBL" id="CP095075">
    <property type="protein sequence ID" value="UOR10891.1"/>
    <property type="molecule type" value="Genomic_DNA"/>
</dbReference>
<dbReference type="PANTHER" id="PTHR43105">
    <property type="entry name" value="RESPIRATORY NITRATE REDUCTASE"/>
    <property type="match status" value="1"/>
</dbReference>